<dbReference type="PROSITE" id="PS50893">
    <property type="entry name" value="ABC_TRANSPORTER_2"/>
    <property type="match status" value="1"/>
</dbReference>
<evidence type="ECO:0000256" key="10">
    <source>
        <dbReference type="ARBA" id="ARBA00047936"/>
    </source>
</evidence>
<keyword evidence="14" id="KW-1185">Reference proteome</keyword>
<dbReference type="InterPro" id="IPR003593">
    <property type="entry name" value="AAA+_ATPase"/>
</dbReference>
<dbReference type="EC" id="7.3.2.6" evidence="8"/>
<reference evidence="13 14" key="1">
    <citation type="submission" date="2019-09" db="EMBL/GenBank/DDBJ databases">
        <title>The complete genome of Methanoplanus sp. FWC-SCC4.</title>
        <authorList>
            <person name="Chen S.-C."/>
            <person name="Zhou Y.-Z."/>
            <person name="Lai M.-C."/>
        </authorList>
    </citation>
    <scope>NUCLEOTIDE SEQUENCE [LARGE SCALE GENOMIC DNA]</scope>
    <source>
        <strain evidence="13 14">FWC-SCC4</strain>
    </source>
</reference>
<keyword evidence="2" id="KW-0813">Transport</keyword>
<evidence type="ECO:0000256" key="9">
    <source>
        <dbReference type="ARBA" id="ARBA00041133"/>
    </source>
</evidence>
<evidence type="ECO:0000256" key="8">
    <source>
        <dbReference type="ARBA" id="ARBA00039025"/>
    </source>
</evidence>
<gene>
    <name evidence="13" type="ORF">F1737_00825</name>
</gene>
<dbReference type="GO" id="GO:0016887">
    <property type="term" value="F:ATP hydrolysis activity"/>
    <property type="evidence" value="ECO:0007669"/>
    <property type="project" value="InterPro"/>
</dbReference>
<dbReference type="InterPro" id="IPR050093">
    <property type="entry name" value="ABC_SmlMolc_Importer"/>
</dbReference>
<dbReference type="Gene3D" id="2.40.50.100">
    <property type="match status" value="1"/>
</dbReference>
<evidence type="ECO:0000256" key="6">
    <source>
        <dbReference type="ARBA" id="ARBA00038307"/>
    </source>
</evidence>
<evidence type="ECO:0000313" key="13">
    <source>
        <dbReference type="EMBL" id="WOF17277.1"/>
    </source>
</evidence>
<dbReference type="Pfam" id="PF00005">
    <property type="entry name" value="ABC_tran"/>
    <property type="match status" value="1"/>
</dbReference>
<dbReference type="SUPFAM" id="SSF52540">
    <property type="entry name" value="P-loop containing nucleoside triphosphate hydrolases"/>
    <property type="match status" value="1"/>
</dbReference>
<keyword evidence="5 13" id="KW-0067">ATP-binding</keyword>
<dbReference type="GO" id="GO:0005524">
    <property type="term" value="F:ATP binding"/>
    <property type="evidence" value="ECO:0007669"/>
    <property type="project" value="UniProtKB-KW"/>
</dbReference>
<dbReference type="KEGG" id="mefw:F1737_00825"/>
<dbReference type="InterPro" id="IPR027417">
    <property type="entry name" value="P-loop_NTPase"/>
</dbReference>
<feature type="domain" description="ABC transporter" evidence="12">
    <location>
        <begin position="2"/>
        <end position="231"/>
    </location>
</feature>
<dbReference type="PANTHER" id="PTHR42781:SF4">
    <property type="entry name" value="SPERMIDINE_PUTRESCINE IMPORT ATP-BINDING PROTEIN POTA"/>
    <property type="match status" value="1"/>
</dbReference>
<evidence type="ECO:0000256" key="5">
    <source>
        <dbReference type="ARBA" id="ARBA00022840"/>
    </source>
</evidence>
<keyword evidence="4" id="KW-0547">Nucleotide-binding</keyword>
<comment type="subunit">
    <text evidence="7">The complex is composed of two ATP-binding proteins (WtpC), two transmembrane proteins (WtpB) and a solute-binding protein (WtpA).</text>
</comment>
<sequence length="357" mass="38960">MIEFDDVSLTLGDFSLKNLTLEISKGDYYFVLGPSGAGKTVILEAIAGLHRPDSGRILIRGEDVSGIPPEKRKIALVYQDYSLFPHMSVYENIAFGLLMQKAGKEEVSKAVDNIMNRLGISHLRDRHPLTMSGGEQQRVALARSLVVNPDILLLDEPLSAMDPITREKFISDLRSLHKELGITIVQVTHSRDEVFALAEKVAVISSGKLEQEGTLNDVFRKPENSVVGRFIGIENVLLGSVGGCSENGGCTVDICGVKIRALCEAGDKKEICAYIRGVDVGIDTVMSDSPVSGSRNVLPGSVLCVNPYNSMYRVYVDCGFSLCSLLTEREVDAMKIEPGKDVYAFFEDSAVHLTGRD</sequence>
<dbReference type="InterPro" id="IPR008995">
    <property type="entry name" value="Mo/tungstate-bd_C_term_dom"/>
</dbReference>
<name>A0AA97FEB2_9EURY</name>
<organism evidence="13 14">
    <name type="scientific">Methanochimaera problematica</name>
    <dbReference type="NCBI Taxonomy" id="2609417"/>
    <lineage>
        <taxon>Archaea</taxon>
        <taxon>Methanobacteriati</taxon>
        <taxon>Methanobacteriota</taxon>
        <taxon>Stenosarchaea group</taxon>
        <taxon>Methanomicrobia</taxon>
        <taxon>Methanomicrobiales</taxon>
        <taxon>Methanomicrobiaceae</taxon>
        <taxon>Methanochimaera</taxon>
    </lineage>
</organism>
<evidence type="ECO:0000256" key="2">
    <source>
        <dbReference type="ARBA" id="ARBA00022448"/>
    </source>
</evidence>
<evidence type="ECO:0000259" key="12">
    <source>
        <dbReference type="PROSITE" id="PS50893"/>
    </source>
</evidence>
<dbReference type="Proteomes" id="UP001301797">
    <property type="component" value="Chromosome"/>
</dbReference>
<protein>
    <recommendedName>
        <fullName evidence="9">Molybdate/tungstate import ATP-binding protein WtpC</fullName>
        <ecNumber evidence="8">7.3.2.6</ecNumber>
    </recommendedName>
</protein>
<dbReference type="Pfam" id="PF03459">
    <property type="entry name" value="TOBE"/>
    <property type="match status" value="1"/>
</dbReference>
<dbReference type="InterPro" id="IPR003439">
    <property type="entry name" value="ABC_transporter-like_ATP-bd"/>
</dbReference>
<comment type="subcellular location">
    <subcellularLocation>
        <location evidence="1">Cell membrane</location>
        <topology evidence="1">Peripheral membrane protein</topology>
    </subcellularLocation>
</comment>
<accession>A0AA97FEB2</accession>
<dbReference type="SMART" id="SM00382">
    <property type="entry name" value="AAA"/>
    <property type="match status" value="1"/>
</dbReference>
<evidence type="ECO:0000256" key="7">
    <source>
        <dbReference type="ARBA" id="ARBA00038781"/>
    </source>
</evidence>
<dbReference type="PROSITE" id="PS00211">
    <property type="entry name" value="ABC_TRANSPORTER_1"/>
    <property type="match status" value="1"/>
</dbReference>
<evidence type="ECO:0000256" key="1">
    <source>
        <dbReference type="ARBA" id="ARBA00004202"/>
    </source>
</evidence>
<comment type="catalytic activity">
    <reaction evidence="10">
        <text>tungstate(in) + ATP + H2O = tungstate(out) + ADP + phosphate + H(+)</text>
        <dbReference type="Rhea" id="RHEA:35027"/>
        <dbReference type="ChEBI" id="CHEBI:15377"/>
        <dbReference type="ChEBI" id="CHEBI:15378"/>
        <dbReference type="ChEBI" id="CHEBI:30616"/>
        <dbReference type="ChEBI" id="CHEBI:43474"/>
        <dbReference type="ChEBI" id="CHEBI:46502"/>
        <dbReference type="ChEBI" id="CHEBI:456216"/>
        <dbReference type="EC" id="7.3.2.6"/>
    </reaction>
</comment>
<dbReference type="FunFam" id="3.40.50.300:FF:000425">
    <property type="entry name" value="Probable ABC transporter, ATP-binding subunit"/>
    <property type="match status" value="1"/>
</dbReference>
<dbReference type="GO" id="GO:1901238">
    <property type="term" value="F:ABC-type tungstate transporter activity"/>
    <property type="evidence" value="ECO:0007669"/>
    <property type="project" value="UniProtKB-EC"/>
</dbReference>
<dbReference type="EMBL" id="CP043875">
    <property type="protein sequence ID" value="WOF17277.1"/>
    <property type="molecule type" value="Genomic_DNA"/>
</dbReference>
<proteinExistence type="inferred from homology"/>
<comment type="function">
    <text evidence="11">Part of the ABC transporter complex WtpABC involved in molybdate/tungstate import. Responsible for energy coupling to the transport system.</text>
</comment>
<dbReference type="SUPFAM" id="SSF50331">
    <property type="entry name" value="MOP-like"/>
    <property type="match status" value="1"/>
</dbReference>
<evidence type="ECO:0000256" key="11">
    <source>
        <dbReference type="ARBA" id="ARBA00057369"/>
    </source>
</evidence>
<dbReference type="InterPro" id="IPR017871">
    <property type="entry name" value="ABC_transporter-like_CS"/>
</dbReference>
<dbReference type="PANTHER" id="PTHR42781">
    <property type="entry name" value="SPERMIDINE/PUTRESCINE IMPORT ATP-BINDING PROTEIN POTA"/>
    <property type="match status" value="1"/>
</dbReference>
<dbReference type="InterPro" id="IPR005116">
    <property type="entry name" value="Transp-assoc_OB_typ1"/>
</dbReference>
<evidence type="ECO:0000256" key="4">
    <source>
        <dbReference type="ARBA" id="ARBA00022741"/>
    </source>
</evidence>
<evidence type="ECO:0000256" key="3">
    <source>
        <dbReference type="ARBA" id="ARBA00022505"/>
    </source>
</evidence>
<evidence type="ECO:0000313" key="14">
    <source>
        <dbReference type="Proteomes" id="UP001301797"/>
    </source>
</evidence>
<keyword evidence="3" id="KW-0500">Molybdenum</keyword>
<comment type="similarity">
    <text evidence="6">Belongs to the ABC transporter superfamily. Sulfate/tungstate importer (TC 3.A.1.6) family.</text>
</comment>
<dbReference type="Gene3D" id="3.40.50.300">
    <property type="entry name" value="P-loop containing nucleotide triphosphate hydrolases"/>
    <property type="match status" value="1"/>
</dbReference>
<dbReference type="AlphaFoldDB" id="A0AA97FEB2"/>
<dbReference type="GO" id="GO:0005886">
    <property type="term" value="C:plasma membrane"/>
    <property type="evidence" value="ECO:0007669"/>
    <property type="project" value="UniProtKB-SubCell"/>
</dbReference>